<dbReference type="RefSeq" id="WP_097093684.1">
    <property type="nucleotide sequence ID" value="NZ_JALKHS010000011.1"/>
</dbReference>
<protein>
    <submittedName>
        <fullName evidence="6">TetR/AcrR family transcriptional regulator</fullName>
    </submittedName>
</protein>
<dbReference type="EMBL" id="JALKHS010000011">
    <property type="protein sequence ID" value="MCK0532847.1"/>
    <property type="molecule type" value="Genomic_DNA"/>
</dbReference>
<evidence type="ECO:0000259" key="5">
    <source>
        <dbReference type="PROSITE" id="PS50977"/>
    </source>
</evidence>
<dbReference type="InterPro" id="IPR001647">
    <property type="entry name" value="HTH_TetR"/>
</dbReference>
<feature type="DNA-binding region" description="H-T-H motif" evidence="4">
    <location>
        <begin position="41"/>
        <end position="60"/>
    </location>
</feature>
<sequence>MGLTFGSDCGCAEGTPKKTAASKIFETAKDLFYRRGIRAVGVDEIVCEAGVTKPSLYRAYRSKDELVAACLREDVEAGRASIYAALDAAGPDPRDRLDAVIRHKAEKMRRADFRGCLISNVAVELPEPGHPGRLIVESCKSDFRALFCDLSRDLGVAEPEKLADGLILVIEGAMATHHVFGSQGPAQALEDTCAALIDFHLEHARAKA</sequence>
<evidence type="ECO:0000256" key="4">
    <source>
        <dbReference type="PROSITE-ProRule" id="PRU00335"/>
    </source>
</evidence>
<keyword evidence="2 4" id="KW-0238">DNA-binding</keyword>
<reference evidence="6 7" key="1">
    <citation type="submission" date="2022-04" db="EMBL/GenBank/DDBJ databases">
        <authorList>
            <person name="Huq M.A."/>
        </authorList>
    </citation>
    <scope>NUCLEOTIDE SEQUENCE [LARGE SCALE GENOMIC DNA]</scope>
    <source>
        <strain evidence="6 7">MAH-33</strain>
    </source>
</reference>
<dbReference type="SUPFAM" id="SSF46689">
    <property type="entry name" value="Homeodomain-like"/>
    <property type="match status" value="1"/>
</dbReference>
<evidence type="ECO:0000256" key="2">
    <source>
        <dbReference type="ARBA" id="ARBA00023125"/>
    </source>
</evidence>
<keyword evidence="3" id="KW-0804">Transcription</keyword>
<evidence type="ECO:0000256" key="3">
    <source>
        <dbReference type="ARBA" id="ARBA00023163"/>
    </source>
</evidence>
<feature type="domain" description="HTH tetR-type" evidence="5">
    <location>
        <begin position="18"/>
        <end position="78"/>
    </location>
</feature>
<proteinExistence type="predicted"/>
<dbReference type="Proteomes" id="UP001203512">
    <property type="component" value="Unassembled WGS sequence"/>
</dbReference>
<dbReference type="PRINTS" id="PR00455">
    <property type="entry name" value="HTHTETR"/>
</dbReference>
<dbReference type="Pfam" id="PF00440">
    <property type="entry name" value="TetR_N"/>
    <property type="match status" value="1"/>
</dbReference>
<dbReference type="Gene3D" id="1.10.357.10">
    <property type="entry name" value="Tetracycline Repressor, domain 2"/>
    <property type="match status" value="1"/>
</dbReference>
<dbReference type="PANTHER" id="PTHR47506">
    <property type="entry name" value="TRANSCRIPTIONAL REGULATORY PROTEIN"/>
    <property type="match status" value="1"/>
</dbReference>
<dbReference type="SUPFAM" id="SSF48498">
    <property type="entry name" value="Tetracyclin repressor-like, C-terminal domain"/>
    <property type="match status" value="1"/>
</dbReference>
<organism evidence="6 7">
    <name type="scientific">Sphingobium agri</name>
    <dbReference type="NCBI Taxonomy" id="2933566"/>
    <lineage>
        <taxon>Bacteria</taxon>
        <taxon>Pseudomonadati</taxon>
        <taxon>Pseudomonadota</taxon>
        <taxon>Alphaproteobacteria</taxon>
        <taxon>Sphingomonadales</taxon>
        <taxon>Sphingomonadaceae</taxon>
        <taxon>Sphingobium</taxon>
    </lineage>
</organism>
<comment type="caution">
    <text evidence="6">The sequence shown here is derived from an EMBL/GenBank/DDBJ whole genome shotgun (WGS) entry which is preliminary data.</text>
</comment>
<evidence type="ECO:0000313" key="6">
    <source>
        <dbReference type="EMBL" id="MCK0532847.1"/>
    </source>
</evidence>
<gene>
    <name evidence="6" type="ORF">MU848_14750</name>
</gene>
<keyword evidence="1" id="KW-0805">Transcription regulation</keyword>
<evidence type="ECO:0000256" key="1">
    <source>
        <dbReference type="ARBA" id="ARBA00023015"/>
    </source>
</evidence>
<dbReference type="InterPro" id="IPR009057">
    <property type="entry name" value="Homeodomain-like_sf"/>
</dbReference>
<name>A0ABT0E0E4_9SPHN</name>
<evidence type="ECO:0000313" key="7">
    <source>
        <dbReference type="Proteomes" id="UP001203512"/>
    </source>
</evidence>
<accession>A0ABT0E0E4</accession>
<keyword evidence="7" id="KW-1185">Reference proteome</keyword>
<dbReference type="PANTHER" id="PTHR47506:SF1">
    <property type="entry name" value="HTH-TYPE TRANSCRIPTIONAL REGULATOR YJDC"/>
    <property type="match status" value="1"/>
</dbReference>
<dbReference type="InterPro" id="IPR036271">
    <property type="entry name" value="Tet_transcr_reg_TetR-rel_C_sf"/>
</dbReference>
<dbReference type="PROSITE" id="PS50977">
    <property type="entry name" value="HTH_TETR_2"/>
    <property type="match status" value="1"/>
</dbReference>